<feature type="compositionally biased region" description="Basic and acidic residues" evidence="1">
    <location>
        <begin position="12"/>
        <end position="31"/>
    </location>
</feature>
<protein>
    <submittedName>
        <fullName evidence="2">Uncharacterized protein</fullName>
    </submittedName>
</protein>
<feature type="compositionally biased region" description="Low complexity" evidence="1">
    <location>
        <begin position="46"/>
        <end position="55"/>
    </location>
</feature>
<name>A0AAV7KT45_PLEWA</name>
<dbReference type="AlphaFoldDB" id="A0AAV7KT45"/>
<comment type="caution">
    <text evidence="2">The sequence shown here is derived from an EMBL/GenBank/DDBJ whole genome shotgun (WGS) entry which is preliminary data.</text>
</comment>
<dbReference type="EMBL" id="JANPWB010000016">
    <property type="protein sequence ID" value="KAJ1081434.1"/>
    <property type="molecule type" value="Genomic_DNA"/>
</dbReference>
<evidence type="ECO:0000313" key="3">
    <source>
        <dbReference type="Proteomes" id="UP001066276"/>
    </source>
</evidence>
<feature type="region of interest" description="Disordered" evidence="1">
    <location>
        <begin position="12"/>
        <end position="69"/>
    </location>
</feature>
<organism evidence="2 3">
    <name type="scientific">Pleurodeles waltl</name>
    <name type="common">Iberian ribbed newt</name>
    <dbReference type="NCBI Taxonomy" id="8319"/>
    <lineage>
        <taxon>Eukaryota</taxon>
        <taxon>Metazoa</taxon>
        <taxon>Chordata</taxon>
        <taxon>Craniata</taxon>
        <taxon>Vertebrata</taxon>
        <taxon>Euteleostomi</taxon>
        <taxon>Amphibia</taxon>
        <taxon>Batrachia</taxon>
        <taxon>Caudata</taxon>
        <taxon>Salamandroidea</taxon>
        <taxon>Salamandridae</taxon>
        <taxon>Pleurodelinae</taxon>
        <taxon>Pleurodeles</taxon>
    </lineage>
</organism>
<keyword evidence="3" id="KW-1185">Reference proteome</keyword>
<dbReference type="Proteomes" id="UP001066276">
    <property type="component" value="Chromosome 12"/>
</dbReference>
<evidence type="ECO:0000256" key="1">
    <source>
        <dbReference type="SAM" id="MobiDB-lite"/>
    </source>
</evidence>
<proteinExistence type="predicted"/>
<accession>A0AAV7KT45</accession>
<evidence type="ECO:0000313" key="2">
    <source>
        <dbReference type="EMBL" id="KAJ1081434.1"/>
    </source>
</evidence>
<gene>
    <name evidence="2" type="ORF">NDU88_001616</name>
</gene>
<feature type="compositionally biased region" description="Basic and acidic residues" evidence="1">
    <location>
        <begin position="56"/>
        <end position="68"/>
    </location>
</feature>
<sequence length="121" mass="13698">MRPAPRLLVRCREGRGHGRRSAESRQEREQLRGQVRGTGECRQSRQRCSGRSTRGIGERGSGDQEQVRQRGYGTPFVANCQRLLNGAQKKTTEPRAGLKHRLSLYSVRAGRTPCRNFAHNI</sequence>
<reference evidence="2" key="1">
    <citation type="journal article" date="2022" name="bioRxiv">
        <title>Sequencing and chromosome-scale assembly of the giantPleurodeles waltlgenome.</title>
        <authorList>
            <person name="Brown T."/>
            <person name="Elewa A."/>
            <person name="Iarovenko S."/>
            <person name="Subramanian E."/>
            <person name="Araus A.J."/>
            <person name="Petzold A."/>
            <person name="Susuki M."/>
            <person name="Suzuki K.-i.T."/>
            <person name="Hayashi T."/>
            <person name="Toyoda A."/>
            <person name="Oliveira C."/>
            <person name="Osipova E."/>
            <person name="Leigh N.D."/>
            <person name="Simon A."/>
            <person name="Yun M.H."/>
        </authorList>
    </citation>
    <scope>NUCLEOTIDE SEQUENCE</scope>
    <source>
        <strain evidence="2">20211129_DDA</strain>
        <tissue evidence="2">Liver</tissue>
    </source>
</reference>